<name>A0AAV4J0V8_9GAST</name>
<proteinExistence type="predicted"/>
<dbReference type="AlphaFoldDB" id="A0AAV4J0V8"/>
<comment type="caution">
    <text evidence="1">The sequence shown here is derived from an EMBL/GenBank/DDBJ whole genome shotgun (WGS) entry which is preliminary data.</text>
</comment>
<gene>
    <name evidence="1" type="ORF">ElyMa_004906300</name>
</gene>
<dbReference type="EMBL" id="BMAT01009834">
    <property type="protein sequence ID" value="GFS14406.1"/>
    <property type="molecule type" value="Genomic_DNA"/>
</dbReference>
<organism evidence="1 2">
    <name type="scientific">Elysia marginata</name>
    <dbReference type="NCBI Taxonomy" id="1093978"/>
    <lineage>
        <taxon>Eukaryota</taxon>
        <taxon>Metazoa</taxon>
        <taxon>Spiralia</taxon>
        <taxon>Lophotrochozoa</taxon>
        <taxon>Mollusca</taxon>
        <taxon>Gastropoda</taxon>
        <taxon>Heterobranchia</taxon>
        <taxon>Euthyneura</taxon>
        <taxon>Panpulmonata</taxon>
        <taxon>Sacoglossa</taxon>
        <taxon>Placobranchoidea</taxon>
        <taxon>Plakobranchidae</taxon>
        <taxon>Elysia</taxon>
    </lineage>
</organism>
<evidence type="ECO:0000313" key="2">
    <source>
        <dbReference type="Proteomes" id="UP000762676"/>
    </source>
</evidence>
<keyword evidence="2" id="KW-1185">Reference proteome</keyword>
<reference evidence="1 2" key="1">
    <citation type="journal article" date="2021" name="Elife">
        <title>Chloroplast acquisition without the gene transfer in kleptoplastic sea slugs, Plakobranchus ocellatus.</title>
        <authorList>
            <person name="Maeda T."/>
            <person name="Takahashi S."/>
            <person name="Yoshida T."/>
            <person name="Shimamura S."/>
            <person name="Takaki Y."/>
            <person name="Nagai Y."/>
            <person name="Toyoda A."/>
            <person name="Suzuki Y."/>
            <person name="Arimoto A."/>
            <person name="Ishii H."/>
            <person name="Satoh N."/>
            <person name="Nishiyama T."/>
            <person name="Hasebe M."/>
            <person name="Maruyama T."/>
            <person name="Minagawa J."/>
            <person name="Obokata J."/>
            <person name="Shigenobu S."/>
        </authorList>
    </citation>
    <scope>NUCLEOTIDE SEQUENCE [LARGE SCALE GENOMIC DNA]</scope>
</reference>
<accession>A0AAV4J0V8</accession>
<dbReference type="Proteomes" id="UP000762676">
    <property type="component" value="Unassembled WGS sequence"/>
</dbReference>
<protein>
    <submittedName>
        <fullName evidence="1">Uncharacterized protein</fullName>
    </submittedName>
</protein>
<evidence type="ECO:0000313" key="1">
    <source>
        <dbReference type="EMBL" id="GFS14406.1"/>
    </source>
</evidence>
<sequence length="86" mass="9276">MNSSLFLTRGNSALRSPEQCAAVPRRVRCSPPPNSALRSPEQCAAVPRTVPRTVRCDPPNSAPNIALRPPEQCAAAPQVSVEFFPH</sequence>